<dbReference type="GO" id="GO:0005840">
    <property type="term" value="C:ribosome"/>
    <property type="evidence" value="ECO:0007669"/>
    <property type="project" value="UniProtKB-KW"/>
</dbReference>
<keyword evidence="5" id="KW-0694">RNA-binding</keyword>
<dbReference type="GO" id="GO:0006412">
    <property type="term" value="P:translation"/>
    <property type="evidence" value="ECO:0007669"/>
    <property type="project" value="UniProtKB-UniRule"/>
</dbReference>
<comment type="function">
    <text evidence="5">One of the primary rRNA binding proteins, it binds directly to 16S rRNA central domain where it helps coordinate assembly of the platform of the 30S subunit.</text>
</comment>
<dbReference type="GO" id="GO:0003735">
    <property type="term" value="F:structural constituent of ribosome"/>
    <property type="evidence" value="ECO:0007669"/>
    <property type="project" value="InterPro"/>
</dbReference>
<comment type="caution">
    <text evidence="7">The sequence shown here is derived from an EMBL/GenBank/DDBJ whole genome shotgun (WGS) entry which is preliminary data.</text>
</comment>
<dbReference type="SUPFAM" id="SSF56047">
    <property type="entry name" value="Ribosomal protein S8"/>
    <property type="match status" value="1"/>
</dbReference>
<evidence type="ECO:0000313" key="8">
    <source>
        <dbReference type="Proteomes" id="UP000177610"/>
    </source>
</evidence>
<evidence type="ECO:0000256" key="2">
    <source>
        <dbReference type="ARBA" id="ARBA00022980"/>
    </source>
</evidence>
<evidence type="ECO:0000313" key="7">
    <source>
        <dbReference type="EMBL" id="OGE74233.1"/>
    </source>
</evidence>
<keyword evidence="5" id="KW-0699">rRNA-binding</keyword>
<dbReference type="Pfam" id="PF00410">
    <property type="entry name" value="Ribosomal_S8"/>
    <property type="match status" value="1"/>
</dbReference>
<dbReference type="STRING" id="1817821.A2717_01645"/>
<dbReference type="EMBL" id="MFEH01000001">
    <property type="protein sequence ID" value="OGE74233.1"/>
    <property type="molecule type" value="Genomic_DNA"/>
</dbReference>
<dbReference type="GO" id="GO:0005737">
    <property type="term" value="C:cytoplasm"/>
    <property type="evidence" value="ECO:0007669"/>
    <property type="project" value="UniProtKB-ARBA"/>
</dbReference>
<dbReference type="NCBIfam" id="NF001109">
    <property type="entry name" value="PRK00136.1"/>
    <property type="match status" value="1"/>
</dbReference>
<dbReference type="GO" id="GO:1990904">
    <property type="term" value="C:ribonucleoprotein complex"/>
    <property type="evidence" value="ECO:0007669"/>
    <property type="project" value="UniProtKB-KW"/>
</dbReference>
<proteinExistence type="inferred from homology"/>
<sequence length="132" mass="14623">MTMSDTISDMLTRIRNGLMAQKPEVVLPYSKFKHNLAKVLQGEGWLAQVDVKEVDGFKTLSLILKYDTKGQPTITGIKRVSKPGQRIYSNRTQIPKSLGGLGTTIISTSKGLMTDKEARKQKVGGEVVCQIW</sequence>
<evidence type="ECO:0000256" key="1">
    <source>
        <dbReference type="ARBA" id="ARBA00006471"/>
    </source>
</evidence>
<dbReference type="GO" id="GO:0019843">
    <property type="term" value="F:rRNA binding"/>
    <property type="evidence" value="ECO:0007669"/>
    <property type="project" value="UniProtKB-UniRule"/>
</dbReference>
<dbReference type="FunFam" id="3.30.1490.10:FF:000001">
    <property type="entry name" value="30S ribosomal protein S8"/>
    <property type="match status" value="1"/>
</dbReference>
<evidence type="ECO:0000256" key="6">
    <source>
        <dbReference type="RuleBase" id="RU003660"/>
    </source>
</evidence>
<evidence type="ECO:0000256" key="3">
    <source>
        <dbReference type="ARBA" id="ARBA00023274"/>
    </source>
</evidence>
<dbReference type="PROSITE" id="PS00053">
    <property type="entry name" value="RIBOSOMAL_S8"/>
    <property type="match status" value="1"/>
</dbReference>
<dbReference type="AlphaFoldDB" id="A0A1F5N9I4"/>
<dbReference type="InterPro" id="IPR035987">
    <property type="entry name" value="Ribosomal_uS8_sf"/>
</dbReference>
<organism evidence="7 8">
    <name type="scientific">Candidatus Doudnabacteria bacterium RIFCSPHIGHO2_01_FULL_41_86</name>
    <dbReference type="NCBI Taxonomy" id="1817821"/>
    <lineage>
        <taxon>Bacteria</taxon>
        <taxon>Candidatus Doudnaibacteriota</taxon>
    </lineage>
</organism>
<dbReference type="Gene3D" id="3.30.1370.30">
    <property type="match status" value="1"/>
</dbReference>
<keyword evidence="3 5" id="KW-0687">Ribonucleoprotein</keyword>
<comment type="subunit">
    <text evidence="5">Part of the 30S ribosomal subunit. Contacts proteins S5 and S12.</text>
</comment>
<reference evidence="7 8" key="1">
    <citation type="journal article" date="2016" name="Nat. Commun.">
        <title>Thousands of microbial genomes shed light on interconnected biogeochemical processes in an aquifer system.</title>
        <authorList>
            <person name="Anantharaman K."/>
            <person name="Brown C.T."/>
            <person name="Hug L.A."/>
            <person name="Sharon I."/>
            <person name="Castelle C.J."/>
            <person name="Probst A.J."/>
            <person name="Thomas B.C."/>
            <person name="Singh A."/>
            <person name="Wilkins M.J."/>
            <person name="Karaoz U."/>
            <person name="Brodie E.L."/>
            <person name="Williams K.H."/>
            <person name="Hubbard S.S."/>
            <person name="Banfield J.F."/>
        </authorList>
    </citation>
    <scope>NUCLEOTIDE SEQUENCE [LARGE SCALE GENOMIC DNA]</scope>
</reference>
<evidence type="ECO:0000256" key="4">
    <source>
        <dbReference type="ARBA" id="ARBA00035258"/>
    </source>
</evidence>
<dbReference type="PANTHER" id="PTHR11758">
    <property type="entry name" value="40S RIBOSOMAL PROTEIN S15A"/>
    <property type="match status" value="1"/>
</dbReference>
<comment type="similarity">
    <text evidence="1 5 6">Belongs to the universal ribosomal protein uS8 family.</text>
</comment>
<dbReference type="HAMAP" id="MF_01302_B">
    <property type="entry name" value="Ribosomal_uS8_B"/>
    <property type="match status" value="1"/>
</dbReference>
<dbReference type="InterPro" id="IPR047863">
    <property type="entry name" value="Ribosomal_uS8_CS"/>
</dbReference>
<dbReference type="Gene3D" id="3.30.1490.10">
    <property type="match status" value="1"/>
</dbReference>
<name>A0A1F5N9I4_9BACT</name>
<protein>
    <recommendedName>
        <fullName evidence="4 5">Small ribosomal subunit protein uS8</fullName>
    </recommendedName>
</protein>
<gene>
    <name evidence="5" type="primary">rpsH</name>
    <name evidence="7" type="ORF">A2717_01645</name>
</gene>
<evidence type="ECO:0000256" key="5">
    <source>
        <dbReference type="HAMAP-Rule" id="MF_01302"/>
    </source>
</evidence>
<dbReference type="InterPro" id="IPR000630">
    <property type="entry name" value="Ribosomal_uS8"/>
</dbReference>
<keyword evidence="2 5" id="KW-0689">Ribosomal protein</keyword>
<dbReference type="Proteomes" id="UP000177610">
    <property type="component" value="Unassembled WGS sequence"/>
</dbReference>
<accession>A0A1F5N9I4</accession>